<dbReference type="Pfam" id="PF00069">
    <property type="entry name" value="Pkinase"/>
    <property type="match status" value="1"/>
</dbReference>
<dbReference type="Gene3D" id="1.10.510.10">
    <property type="entry name" value="Transferase(Phosphotransferase) domain 1"/>
    <property type="match status" value="1"/>
</dbReference>
<keyword evidence="5" id="KW-0418">Kinase</keyword>
<dbReference type="GO" id="GO:0005524">
    <property type="term" value="F:ATP binding"/>
    <property type="evidence" value="ECO:0007669"/>
    <property type="project" value="UniProtKB-UniRule"/>
</dbReference>
<dbReference type="PANTHER" id="PTHR24343">
    <property type="entry name" value="SERINE/THREONINE KINASE"/>
    <property type="match status" value="1"/>
</dbReference>
<dbReference type="OrthoDB" id="6513151at2759"/>
<keyword evidence="6 10" id="KW-0067">ATP-binding</keyword>
<gene>
    <name evidence="13" type="ORF">D9611_009911</name>
</gene>
<evidence type="ECO:0000256" key="11">
    <source>
        <dbReference type="SAM" id="MobiDB-lite"/>
    </source>
</evidence>
<accession>A0A8H5CEH4</accession>
<dbReference type="InterPro" id="IPR000719">
    <property type="entry name" value="Prot_kinase_dom"/>
</dbReference>
<evidence type="ECO:0000256" key="6">
    <source>
        <dbReference type="ARBA" id="ARBA00022840"/>
    </source>
</evidence>
<evidence type="ECO:0000256" key="9">
    <source>
        <dbReference type="ARBA" id="ARBA00078109"/>
    </source>
</evidence>
<feature type="compositionally biased region" description="Basic and acidic residues" evidence="11">
    <location>
        <begin position="237"/>
        <end position="248"/>
    </location>
</feature>
<dbReference type="FunFam" id="1.10.510.10:FF:000183">
    <property type="entry name" value="Serine/threonine-protein kinase hal4"/>
    <property type="match status" value="1"/>
</dbReference>
<dbReference type="AlphaFoldDB" id="A0A8H5CEH4"/>
<dbReference type="PROSITE" id="PS00107">
    <property type="entry name" value="PROTEIN_KINASE_ATP"/>
    <property type="match status" value="1"/>
</dbReference>
<dbReference type="Proteomes" id="UP000541558">
    <property type="component" value="Unassembled WGS sequence"/>
</dbReference>
<comment type="catalytic activity">
    <reaction evidence="7">
        <text>L-threonyl-[protein] + ATP = O-phospho-L-threonyl-[protein] + ADP + H(+)</text>
        <dbReference type="Rhea" id="RHEA:46608"/>
        <dbReference type="Rhea" id="RHEA-COMP:11060"/>
        <dbReference type="Rhea" id="RHEA-COMP:11605"/>
        <dbReference type="ChEBI" id="CHEBI:15378"/>
        <dbReference type="ChEBI" id="CHEBI:30013"/>
        <dbReference type="ChEBI" id="CHEBI:30616"/>
        <dbReference type="ChEBI" id="CHEBI:61977"/>
        <dbReference type="ChEBI" id="CHEBI:456216"/>
        <dbReference type="EC" id="2.7.11.1"/>
    </reaction>
</comment>
<dbReference type="GO" id="GO:0004674">
    <property type="term" value="F:protein serine/threonine kinase activity"/>
    <property type="evidence" value="ECO:0007669"/>
    <property type="project" value="UniProtKB-KW"/>
</dbReference>
<keyword evidence="3" id="KW-0808">Transferase</keyword>
<sequence>MAISESTSAADATMAESEGPDNSDKPPNVNYLSRRFDQSLNLAAANEKLAGAPTLTPSLVNGKTLTPENSSNFPLPPPDTLIKGEKQPGFTRQALEKLTAPSDSDRRSTKLPRQPSGSYSPKDAPSPSYSPTALSPTESYFGGDSAPPSRPPSKPASRAPSMSAGVSGNKILPGATAPTGRERRGSKPEAPTTPGRVSKPASIHSDKGDSHKFTLKDLLNSGPKLSRKSSQRSTSSRRSDSDAGEGRAKSTAGDSTASLSQKYGVCQKLAIGKGATSVVRLAHKWDRTEEKLYAIKEFRKRRKNESEKEYVKKLTAEFCISSTLHHPNIVETVDLVQDESMHWCEVMEFCPGGDLYAAIKRGGMSPAEVECCFKQMLKGVSYLHSQGVAHRDLKPENLFFDAKGHLKIGDYGASTVYRLPWEQTVHMSSGLCGSEPYIAPEQFLNKPYDARLVDIWACGIVYYCLHFQELPWRAAQPATDQLYAAYAQACSSSNAQTSACPPTINNLSPRACRPLIRKMLEPNPRERWAIEKVIAHPWIESVEVCHDVDRPKHFHSCAREMGAAYMNGN</sequence>
<dbReference type="GO" id="GO:0030003">
    <property type="term" value="P:intracellular monoatomic cation homeostasis"/>
    <property type="evidence" value="ECO:0007669"/>
    <property type="project" value="TreeGrafter"/>
</dbReference>
<evidence type="ECO:0000256" key="10">
    <source>
        <dbReference type="PROSITE-ProRule" id="PRU10141"/>
    </source>
</evidence>
<comment type="catalytic activity">
    <reaction evidence="8">
        <text>L-seryl-[protein] + ATP = O-phospho-L-seryl-[protein] + ADP + H(+)</text>
        <dbReference type="Rhea" id="RHEA:17989"/>
        <dbReference type="Rhea" id="RHEA-COMP:9863"/>
        <dbReference type="Rhea" id="RHEA-COMP:11604"/>
        <dbReference type="ChEBI" id="CHEBI:15378"/>
        <dbReference type="ChEBI" id="CHEBI:29999"/>
        <dbReference type="ChEBI" id="CHEBI:30616"/>
        <dbReference type="ChEBI" id="CHEBI:83421"/>
        <dbReference type="ChEBI" id="CHEBI:456216"/>
        <dbReference type="EC" id="2.7.11.1"/>
    </reaction>
</comment>
<dbReference type="CDD" id="cd13994">
    <property type="entry name" value="STKc_HAL4_like"/>
    <property type="match status" value="1"/>
</dbReference>
<feature type="region of interest" description="Disordered" evidence="11">
    <location>
        <begin position="50"/>
        <end position="257"/>
    </location>
</feature>
<evidence type="ECO:0000256" key="8">
    <source>
        <dbReference type="ARBA" id="ARBA00048679"/>
    </source>
</evidence>
<feature type="compositionally biased region" description="Polar residues" evidence="11">
    <location>
        <begin position="127"/>
        <end position="138"/>
    </location>
</feature>
<evidence type="ECO:0000256" key="7">
    <source>
        <dbReference type="ARBA" id="ARBA00047899"/>
    </source>
</evidence>
<keyword evidence="4 10" id="KW-0547">Nucleotide-binding</keyword>
<reference evidence="13 14" key="1">
    <citation type="journal article" date="2020" name="ISME J.">
        <title>Uncovering the hidden diversity of litter-decomposition mechanisms in mushroom-forming fungi.</title>
        <authorList>
            <person name="Floudas D."/>
            <person name="Bentzer J."/>
            <person name="Ahren D."/>
            <person name="Johansson T."/>
            <person name="Persson P."/>
            <person name="Tunlid A."/>
        </authorList>
    </citation>
    <scope>NUCLEOTIDE SEQUENCE [LARGE SCALE GENOMIC DNA]</scope>
    <source>
        <strain evidence="13 14">CBS 175.51</strain>
    </source>
</reference>
<dbReference type="EC" id="2.7.11.1" evidence="1"/>
<keyword evidence="14" id="KW-1185">Reference proteome</keyword>
<dbReference type="SUPFAM" id="SSF56112">
    <property type="entry name" value="Protein kinase-like (PK-like)"/>
    <property type="match status" value="1"/>
</dbReference>
<evidence type="ECO:0000313" key="13">
    <source>
        <dbReference type="EMBL" id="KAF5339308.1"/>
    </source>
</evidence>
<dbReference type="GO" id="GO:0005829">
    <property type="term" value="C:cytosol"/>
    <property type="evidence" value="ECO:0007669"/>
    <property type="project" value="TreeGrafter"/>
</dbReference>
<proteinExistence type="predicted"/>
<evidence type="ECO:0000256" key="3">
    <source>
        <dbReference type="ARBA" id="ARBA00022679"/>
    </source>
</evidence>
<feature type="region of interest" description="Disordered" evidence="11">
    <location>
        <begin position="1"/>
        <end position="33"/>
    </location>
</feature>
<evidence type="ECO:0000256" key="5">
    <source>
        <dbReference type="ARBA" id="ARBA00022777"/>
    </source>
</evidence>
<protein>
    <recommendedName>
        <fullName evidence="1">non-specific serine/threonine protein kinase</fullName>
        <ecNumber evidence="1">2.7.11.1</ecNumber>
    </recommendedName>
    <alternativeName>
        <fullName evidence="9">Halotolerance protein 4</fullName>
    </alternativeName>
</protein>
<dbReference type="EMBL" id="JAACJK010000008">
    <property type="protein sequence ID" value="KAF5339308.1"/>
    <property type="molecule type" value="Genomic_DNA"/>
</dbReference>
<feature type="binding site" evidence="10">
    <location>
        <position position="296"/>
    </location>
    <ligand>
        <name>ATP</name>
        <dbReference type="ChEBI" id="CHEBI:30616"/>
    </ligand>
</feature>
<feature type="compositionally biased region" description="Low complexity" evidence="11">
    <location>
        <begin position="155"/>
        <end position="164"/>
    </location>
</feature>
<feature type="domain" description="Protein kinase" evidence="12">
    <location>
        <begin position="265"/>
        <end position="539"/>
    </location>
</feature>
<feature type="compositionally biased region" description="Polar residues" evidence="11">
    <location>
        <begin position="1"/>
        <end position="10"/>
    </location>
</feature>
<organism evidence="13 14">
    <name type="scientific">Ephemerocybe angulata</name>
    <dbReference type="NCBI Taxonomy" id="980116"/>
    <lineage>
        <taxon>Eukaryota</taxon>
        <taxon>Fungi</taxon>
        <taxon>Dikarya</taxon>
        <taxon>Basidiomycota</taxon>
        <taxon>Agaricomycotina</taxon>
        <taxon>Agaricomycetes</taxon>
        <taxon>Agaricomycetidae</taxon>
        <taxon>Agaricales</taxon>
        <taxon>Agaricineae</taxon>
        <taxon>Psathyrellaceae</taxon>
        <taxon>Ephemerocybe</taxon>
    </lineage>
</organism>
<name>A0A8H5CEH4_9AGAR</name>
<comment type="caution">
    <text evidence="13">The sequence shown here is derived from an EMBL/GenBank/DDBJ whole genome shotgun (WGS) entry which is preliminary data.</text>
</comment>
<dbReference type="InterPro" id="IPR011009">
    <property type="entry name" value="Kinase-like_dom_sf"/>
</dbReference>
<evidence type="ECO:0000256" key="1">
    <source>
        <dbReference type="ARBA" id="ARBA00012513"/>
    </source>
</evidence>
<feature type="compositionally biased region" description="Polar residues" evidence="11">
    <location>
        <begin position="55"/>
        <end position="73"/>
    </location>
</feature>
<keyword evidence="2" id="KW-0723">Serine/threonine-protein kinase</keyword>
<dbReference type="PROSITE" id="PS00108">
    <property type="entry name" value="PROTEIN_KINASE_ST"/>
    <property type="match status" value="1"/>
</dbReference>
<dbReference type="InterPro" id="IPR017441">
    <property type="entry name" value="Protein_kinase_ATP_BS"/>
</dbReference>
<evidence type="ECO:0000256" key="4">
    <source>
        <dbReference type="ARBA" id="ARBA00022741"/>
    </source>
</evidence>
<evidence type="ECO:0000259" key="12">
    <source>
        <dbReference type="PROSITE" id="PS50011"/>
    </source>
</evidence>
<evidence type="ECO:0000256" key="2">
    <source>
        <dbReference type="ARBA" id="ARBA00022527"/>
    </source>
</evidence>
<feature type="compositionally biased region" description="Basic and acidic residues" evidence="11">
    <location>
        <begin position="204"/>
        <end position="215"/>
    </location>
</feature>
<dbReference type="SMART" id="SM00220">
    <property type="entry name" value="S_TKc"/>
    <property type="match status" value="1"/>
</dbReference>
<dbReference type="PROSITE" id="PS50011">
    <property type="entry name" value="PROTEIN_KINASE_DOM"/>
    <property type="match status" value="1"/>
</dbReference>
<dbReference type="InterPro" id="IPR008271">
    <property type="entry name" value="Ser/Thr_kinase_AS"/>
</dbReference>
<evidence type="ECO:0000313" key="14">
    <source>
        <dbReference type="Proteomes" id="UP000541558"/>
    </source>
</evidence>
<dbReference type="PANTHER" id="PTHR24343:SF558">
    <property type="entry name" value="PROTEIN KINASE DOMAIN-CONTAINING PROTEIN"/>
    <property type="match status" value="1"/>
</dbReference>